<organism evidence="2 5">
    <name type="scientific">Candidatus Hakubella thermalkaliphila</name>
    <dbReference type="NCBI Taxonomy" id="2754717"/>
    <lineage>
        <taxon>Bacteria</taxon>
        <taxon>Bacillati</taxon>
        <taxon>Actinomycetota</taxon>
        <taxon>Actinomycetota incertae sedis</taxon>
        <taxon>Candidatus Hakubellales</taxon>
        <taxon>Candidatus Hakubellaceae</taxon>
        <taxon>Candidatus Hakubella</taxon>
    </lineage>
</organism>
<proteinExistence type="predicted"/>
<dbReference type="Proteomes" id="UP000588083">
    <property type="component" value="Unassembled WGS sequence"/>
</dbReference>
<gene>
    <name evidence="2" type="ORF">HKBW3S34_00699</name>
    <name evidence="3" type="ORF">HKBW3S47_00215</name>
</gene>
<evidence type="ECO:0000313" key="3">
    <source>
        <dbReference type="EMBL" id="GFP38514.1"/>
    </source>
</evidence>
<feature type="domain" description="AbiEi antitoxin N-terminal" evidence="1">
    <location>
        <begin position="15"/>
        <end position="66"/>
    </location>
</feature>
<accession>A0A6V8PBW0</accession>
<name>A0A6V8PBW0_9ACTN</name>
<evidence type="ECO:0000313" key="4">
    <source>
        <dbReference type="Proteomes" id="UP000569018"/>
    </source>
</evidence>
<evidence type="ECO:0000313" key="2">
    <source>
        <dbReference type="EMBL" id="GFP29778.1"/>
    </source>
</evidence>
<dbReference type="EMBL" id="BLSD01000006">
    <property type="protein sequence ID" value="GFP38514.1"/>
    <property type="molecule type" value="Genomic_DNA"/>
</dbReference>
<sequence>MTQTIKTLSQRETQLLSTLSSEGKNIFSFEDAFKLLKLSRGHAWKFIHTLVDKGWLRQIEKGKYLIVPLEGIAAGTWSEEAFVIAANLVAPYAVSYWSALNYYGYTEQIPRTIFVSTTKRKFKAETEILGIPFKFITLKSHKFFGTTTIWFGNKKVIITDKEKTIVDSLDHPEYCGGIVEAAKGLANAIEDAIDLDKLTSYATRMKNRAIFKRLGYVSEVLDLPVKHYLNRWQKMVSLGYVLLDPLSAKTGTHNSRWHIQANVSKANLTGWRTH</sequence>
<dbReference type="AlphaFoldDB" id="A0A6V8PBW0"/>
<evidence type="ECO:0000259" key="1">
    <source>
        <dbReference type="Pfam" id="PF13338"/>
    </source>
</evidence>
<dbReference type="InterPro" id="IPR025159">
    <property type="entry name" value="AbiEi_N"/>
</dbReference>
<dbReference type="Pfam" id="PF13338">
    <property type="entry name" value="AbiEi_4"/>
    <property type="match status" value="1"/>
</dbReference>
<protein>
    <recommendedName>
        <fullName evidence="1">AbiEi antitoxin N-terminal domain-containing protein</fullName>
    </recommendedName>
</protein>
<dbReference type="Proteomes" id="UP000569018">
    <property type="component" value="Unassembled WGS sequence"/>
</dbReference>
<dbReference type="RefSeq" id="WP_176235276.1">
    <property type="nucleotide sequence ID" value="NZ_BLRZ01000024.1"/>
</dbReference>
<keyword evidence="5" id="KW-1185">Reference proteome</keyword>
<evidence type="ECO:0000313" key="5">
    <source>
        <dbReference type="Proteomes" id="UP000588083"/>
    </source>
</evidence>
<comment type="caution">
    <text evidence="2">The sequence shown here is derived from an EMBL/GenBank/DDBJ whole genome shotgun (WGS) entry which is preliminary data.</text>
</comment>
<reference evidence="4 5" key="1">
    <citation type="journal article" date="2020" name="Front. Microbiol.">
        <title>Single-cell genomics of novel Actinobacteria with the Wood-Ljungdahl pathway discovered in a serpentinizing system.</title>
        <authorList>
            <person name="Merino N."/>
            <person name="Kawai M."/>
            <person name="Boyd E.S."/>
            <person name="Colman D.R."/>
            <person name="McGlynn S.E."/>
            <person name="Nealson K.H."/>
            <person name="Kurokawa K."/>
            <person name="Hongoh Y."/>
        </authorList>
    </citation>
    <scope>NUCLEOTIDE SEQUENCE [LARGE SCALE GENOMIC DNA]</scope>
    <source>
        <strain evidence="2 5">S34</strain>
        <strain evidence="3 4">S47</strain>
    </source>
</reference>
<dbReference type="EMBL" id="BLRZ01000024">
    <property type="protein sequence ID" value="GFP29778.1"/>
    <property type="molecule type" value="Genomic_DNA"/>
</dbReference>